<dbReference type="EMBL" id="JAUSVL010000001">
    <property type="protein sequence ID" value="MDQ0291794.1"/>
    <property type="molecule type" value="Genomic_DNA"/>
</dbReference>
<reference evidence="1" key="1">
    <citation type="submission" date="2023-07" db="EMBL/GenBank/DDBJ databases">
        <title>Genomic Encyclopedia of Type Strains, Phase IV (KMG-IV): sequencing the most valuable type-strain genomes for metagenomic binning, comparative biology and taxonomic classification.</title>
        <authorList>
            <person name="Goeker M."/>
        </authorList>
    </citation>
    <scope>NUCLEOTIDE SEQUENCE</scope>
    <source>
        <strain evidence="1">DSM 24202</strain>
    </source>
</reference>
<proteinExistence type="predicted"/>
<evidence type="ECO:0000313" key="1">
    <source>
        <dbReference type="EMBL" id="MDQ0291794.1"/>
    </source>
</evidence>
<comment type="caution">
    <text evidence="1">The sequence shown here is derived from an EMBL/GenBank/DDBJ whole genome shotgun (WGS) entry which is preliminary data.</text>
</comment>
<evidence type="ECO:0000313" key="2">
    <source>
        <dbReference type="Proteomes" id="UP001238163"/>
    </source>
</evidence>
<protein>
    <submittedName>
        <fullName evidence="1">Uncharacterized protein</fullName>
    </submittedName>
</protein>
<keyword evidence="2" id="KW-1185">Reference proteome</keyword>
<accession>A0AAE3VJU8</accession>
<dbReference type="Proteomes" id="UP001238163">
    <property type="component" value="Unassembled WGS sequence"/>
</dbReference>
<sequence>MPFRPQSAQPIGSERAEEHGHIVHCTQGGARFQRCLPWAGMFRAFSAAAASRLARLSHFRPFLRWKRHNQRFTSAPWIMNERVVQASPACAGSTTSPANISPAAKRQAPWRGAVIVAQGKRAEGARRPGYNGNYVGVPRPLLPQSAKLTGAKGAMELSFVFAMWHLTGSFLEGSLTWGCAGGATPGW</sequence>
<gene>
    <name evidence="1" type="ORF">J3R75_003901</name>
</gene>
<organism evidence="1 2">
    <name type="scientific">Oligosphaera ethanolica</name>
    <dbReference type="NCBI Taxonomy" id="760260"/>
    <lineage>
        <taxon>Bacteria</taxon>
        <taxon>Pseudomonadati</taxon>
        <taxon>Lentisphaerota</taxon>
        <taxon>Oligosphaeria</taxon>
        <taxon>Oligosphaerales</taxon>
        <taxon>Oligosphaeraceae</taxon>
        <taxon>Oligosphaera</taxon>
    </lineage>
</organism>
<dbReference type="AlphaFoldDB" id="A0AAE3VJU8"/>
<name>A0AAE3VJU8_9BACT</name>